<dbReference type="InterPro" id="IPR018490">
    <property type="entry name" value="cNMP-bd_dom_sf"/>
</dbReference>
<keyword evidence="1" id="KW-0805">Transcription regulation</keyword>
<dbReference type="EMBL" id="QPJT01000003">
    <property type="protein sequence ID" value="RCX19321.1"/>
    <property type="molecule type" value="Genomic_DNA"/>
</dbReference>
<feature type="domain" description="Cyclic nucleotide-binding" evidence="4">
    <location>
        <begin position="27"/>
        <end position="123"/>
    </location>
</feature>
<evidence type="ECO:0000256" key="1">
    <source>
        <dbReference type="ARBA" id="ARBA00023015"/>
    </source>
</evidence>
<organism evidence="5 6">
    <name type="scientific">Anaerobacterium chartisolvens</name>
    <dbReference type="NCBI Taxonomy" id="1297424"/>
    <lineage>
        <taxon>Bacteria</taxon>
        <taxon>Bacillati</taxon>
        <taxon>Bacillota</taxon>
        <taxon>Clostridia</taxon>
        <taxon>Eubacteriales</taxon>
        <taxon>Oscillospiraceae</taxon>
        <taxon>Anaerobacterium</taxon>
    </lineage>
</organism>
<dbReference type="InterPro" id="IPR014710">
    <property type="entry name" value="RmlC-like_jellyroll"/>
</dbReference>
<keyword evidence="3" id="KW-0804">Transcription</keyword>
<evidence type="ECO:0000256" key="3">
    <source>
        <dbReference type="ARBA" id="ARBA00023163"/>
    </source>
</evidence>
<comment type="caution">
    <text evidence="5">The sequence shown here is derived from an EMBL/GenBank/DDBJ whole genome shotgun (WGS) entry which is preliminary data.</text>
</comment>
<gene>
    <name evidence="5" type="ORF">DFR58_10366</name>
</gene>
<protein>
    <submittedName>
        <fullName evidence="5">CRP-like cAMP-binding protein</fullName>
    </submittedName>
</protein>
<dbReference type="Pfam" id="PF13545">
    <property type="entry name" value="HTH_Crp_2"/>
    <property type="match status" value="1"/>
</dbReference>
<dbReference type="InterPro" id="IPR050397">
    <property type="entry name" value="Env_Response_Regulators"/>
</dbReference>
<reference evidence="5 6" key="1">
    <citation type="submission" date="2018-07" db="EMBL/GenBank/DDBJ databases">
        <title>Genomic Encyclopedia of Type Strains, Phase IV (KMG-IV): sequencing the most valuable type-strain genomes for metagenomic binning, comparative biology and taxonomic classification.</title>
        <authorList>
            <person name="Goeker M."/>
        </authorList>
    </citation>
    <scope>NUCLEOTIDE SEQUENCE [LARGE SCALE GENOMIC DNA]</scope>
    <source>
        <strain evidence="5 6">DSM 27016</strain>
    </source>
</reference>
<dbReference type="CDD" id="cd00038">
    <property type="entry name" value="CAP_ED"/>
    <property type="match status" value="1"/>
</dbReference>
<dbReference type="Pfam" id="PF00027">
    <property type="entry name" value="cNMP_binding"/>
    <property type="match status" value="1"/>
</dbReference>
<keyword evidence="2" id="KW-0238">DNA-binding</keyword>
<dbReference type="SMART" id="SM00419">
    <property type="entry name" value="HTH_CRP"/>
    <property type="match status" value="1"/>
</dbReference>
<evidence type="ECO:0000259" key="4">
    <source>
        <dbReference type="PROSITE" id="PS50042"/>
    </source>
</evidence>
<keyword evidence="6" id="KW-1185">Reference proteome</keyword>
<dbReference type="GO" id="GO:0005829">
    <property type="term" value="C:cytosol"/>
    <property type="evidence" value="ECO:0007669"/>
    <property type="project" value="TreeGrafter"/>
</dbReference>
<dbReference type="GO" id="GO:0003677">
    <property type="term" value="F:DNA binding"/>
    <property type="evidence" value="ECO:0007669"/>
    <property type="project" value="UniProtKB-KW"/>
</dbReference>
<dbReference type="InterPro" id="IPR036390">
    <property type="entry name" value="WH_DNA-bd_sf"/>
</dbReference>
<proteinExistence type="predicted"/>
<accession>A0A369BD46</accession>
<dbReference type="Proteomes" id="UP000253034">
    <property type="component" value="Unassembled WGS sequence"/>
</dbReference>
<dbReference type="PANTHER" id="PTHR24567">
    <property type="entry name" value="CRP FAMILY TRANSCRIPTIONAL REGULATORY PROTEIN"/>
    <property type="match status" value="1"/>
</dbReference>
<evidence type="ECO:0000313" key="6">
    <source>
        <dbReference type="Proteomes" id="UP000253034"/>
    </source>
</evidence>
<dbReference type="AlphaFoldDB" id="A0A369BD46"/>
<name>A0A369BD46_9FIRM</name>
<evidence type="ECO:0000256" key="2">
    <source>
        <dbReference type="ARBA" id="ARBA00023125"/>
    </source>
</evidence>
<dbReference type="PANTHER" id="PTHR24567:SF58">
    <property type="entry name" value="CYCLIC AMP-BINDING REGULATORY PROTEIN"/>
    <property type="match status" value="1"/>
</dbReference>
<dbReference type="Gene3D" id="2.60.120.10">
    <property type="entry name" value="Jelly Rolls"/>
    <property type="match status" value="1"/>
</dbReference>
<dbReference type="PROSITE" id="PS50042">
    <property type="entry name" value="CNMP_BINDING_3"/>
    <property type="match status" value="1"/>
</dbReference>
<dbReference type="InterPro" id="IPR000595">
    <property type="entry name" value="cNMP-bd_dom"/>
</dbReference>
<sequence>MQFEEMKKILMQTDLFKDLPDIEPRNMFYRRYKNGQQVARIINSRQCIGVVASGCVNVYSIACDGSEININIIKPGTVFGICSIFLPNQIEAFLKCSKDTAVVYLPREAFLNMLYQSPVLLERYGVMCSEKIQALMRRIEILSMQSCRCKLIHYLFSCEKSGEVVKLPCSKEQFSKILGISRSALFREFSYFQREGLIAVNGSRIRIKDKGGLAKALYQ</sequence>
<dbReference type="SUPFAM" id="SSF51206">
    <property type="entry name" value="cAMP-binding domain-like"/>
    <property type="match status" value="1"/>
</dbReference>
<evidence type="ECO:0000313" key="5">
    <source>
        <dbReference type="EMBL" id="RCX19321.1"/>
    </source>
</evidence>
<dbReference type="GO" id="GO:0003700">
    <property type="term" value="F:DNA-binding transcription factor activity"/>
    <property type="evidence" value="ECO:0007669"/>
    <property type="project" value="TreeGrafter"/>
</dbReference>
<dbReference type="SUPFAM" id="SSF46785">
    <property type="entry name" value="Winged helix' DNA-binding domain"/>
    <property type="match status" value="1"/>
</dbReference>
<dbReference type="InterPro" id="IPR012318">
    <property type="entry name" value="HTH_CRP"/>
</dbReference>